<sequence length="846" mass="94130">MKKKLMQWLSLAIFAAALWLLYHELKAYHYHDIFRQIKNLSAAKILAAFVLMLGGYTMMTGYDLLAIRYLGHALRRTQVMFTAFIVYALGNTISHPVVTSALRYRLYSLLGLSAIEVAQLVAFCGATFWLGILALGGFIFTFAPPVLPASFSVHGLSTRGLGAIFLLVLSSYVAGVWLYKRRLTIANWEFALPAPPIALGQILASSLDWVCASGTFYVLLPAHQAISYPHFLGLFLLAYTLSILSQVPGGVGVLETLLIVLLKPYLPADAVLGAILVYRVIYYLFPLAIAGILLTGQEFRRRQTALQQTFELVNRWLSPIIPELFAAMIFLGGIILLFSGATPPVGSRFEVLKDLLPLPVIELSHFLGSIAGVGLLLLARGLQRRLDGAYVLTMILLGAGTVFSVLKGFDYEEALILTLMLFALFLCRTQFYRQTSFLNERFTPGWGIAIAGVLVCSLWLGFFAHKHVTYAHELWWQFSLHGNAPRALRASVGAIIVVGCLAFVKLLRPVAPPPVSVSPEDLSKIRSLVSTSPRSEAHLALLGDKRFLLSPQATAFIMYGVEGQNWIALGDPIGAESEYAELVWQFRELCDRHDGWPVFHEVSTRYLPLYIDQGLTLLKLGEDARVPLATFSLEGSQHKSQRYIVRKFEKEGSQFEVLPADAVAALLPELQRISDDWLARKNTSEKRFSLGFFNPEYLMQTPLGIVHHQGNIVAFANLWCSGQQAELSIDLMRYTSEAPANVMEYLFVQLMLWGKQQGYAWFSLGMAPLSGIENRIAAPLWNRVSNLLFQHGEHFYNFQGLRQYKEKFDPVWEPKYLASPGGIRLPQVLAGLSALISGGMKGVLTK</sequence>
<evidence type="ECO:0000256" key="11">
    <source>
        <dbReference type="ARBA" id="ARBA00023251"/>
    </source>
</evidence>
<dbReference type="InterPro" id="IPR051211">
    <property type="entry name" value="PG_lysyltransferase"/>
</dbReference>
<dbReference type="GO" id="GO:0006629">
    <property type="term" value="P:lipid metabolic process"/>
    <property type="evidence" value="ECO:0007669"/>
    <property type="project" value="UniProtKB-KW"/>
</dbReference>
<name>A0A081C8L7_VECG1</name>
<feature type="transmembrane region" description="Helical" evidence="14">
    <location>
        <begin position="390"/>
        <end position="409"/>
    </location>
</feature>
<dbReference type="Pfam" id="PF03706">
    <property type="entry name" value="LPG_synthase_TM"/>
    <property type="match status" value="1"/>
</dbReference>
<evidence type="ECO:0000256" key="3">
    <source>
        <dbReference type="ARBA" id="ARBA00012014"/>
    </source>
</evidence>
<dbReference type="PANTHER" id="PTHR34697:SF2">
    <property type="entry name" value="PHOSPHATIDYLGLYCEROL LYSYLTRANSFERASE"/>
    <property type="match status" value="1"/>
</dbReference>
<keyword evidence="5" id="KW-1003">Cell membrane</keyword>
<dbReference type="GO" id="GO:0055091">
    <property type="term" value="P:phospholipid homeostasis"/>
    <property type="evidence" value="ECO:0007669"/>
    <property type="project" value="TreeGrafter"/>
</dbReference>
<evidence type="ECO:0000256" key="6">
    <source>
        <dbReference type="ARBA" id="ARBA00022679"/>
    </source>
</evidence>
<dbReference type="AlphaFoldDB" id="A0A081C8L7"/>
<dbReference type="InterPro" id="IPR016181">
    <property type="entry name" value="Acyl_CoA_acyltransferase"/>
</dbReference>
<keyword evidence="10 14" id="KW-0472">Membrane</keyword>
<dbReference type="GO" id="GO:0046677">
    <property type="term" value="P:response to antibiotic"/>
    <property type="evidence" value="ECO:0007669"/>
    <property type="project" value="UniProtKB-KW"/>
</dbReference>
<keyword evidence="11" id="KW-0046">Antibiotic resistance</keyword>
<feature type="transmembrane region" description="Helical" evidence="14">
    <location>
        <begin position="358"/>
        <end position="378"/>
    </location>
</feature>
<dbReference type="GO" id="GO:0050071">
    <property type="term" value="F:phosphatidylglycerol lysyltransferase activity"/>
    <property type="evidence" value="ECO:0007669"/>
    <property type="project" value="UniProtKB-EC"/>
</dbReference>
<gene>
    <name evidence="16" type="ORF">U27_00820</name>
</gene>
<feature type="transmembrane region" description="Helical" evidence="14">
    <location>
        <begin position="444"/>
        <end position="464"/>
    </location>
</feature>
<dbReference type="PANTHER" id="PTHR34697">
    <property type="entry name" value="PHOSPHATIDYLGLYCEROL LYSYLTRANSFERASE"/>
    <property type="match status" value="1"/>
</dbReference>
<keyword evidence="9" id="KW-0443">Lipid metabolism</keyword>
<feature type="transmembrane region" description="Helical" evidence="14">
    <location>
        <begin position="231"/>
        <end position="251"/>
    </location>
</feature>
<evidence type="ECO:0000256" key="14">
    <source>
        <dbReference type="SAM" id="Phobius"/>
    </source>
</evidence>
<feature type="transmembrane region" description="Helical" evidence="14">
    <location>
        <begin position="161"/>
        <end position="179"/>
    </location>
</feature>
<feature type="transmembrane region" description="Helical" evidence="14">
    <location>
        <begin position="118"/>
        <end position="140"/>
    </location>
</feature>
<organism evidence="16">
    <name type="scientific">Vecturithrix granuli</name>
    <dbReference type="NCBI Taxonomy" id="1499967"/>
    <lineage>
        <taxon>Bacteria</taxon>
        <taxon>Candidatus Moduliflexota</taxon>
        <taxon>Candidatus Vecturitrichia</taxon>
        <taxon>Candidatus Vecturitrichales</taxon>
        <taxon>Candidatus Vecturitrichaceae</taxon>
        <taxon>Candidatus Vecturithrix</taxon>
    </lineage>
</organism>
<dbReference type="EC" id="2.3.2.3" evidence="3"/>
<dbReference type="SUPFAM" id="SSF55729">
    <property type="entry name" value="Acyl-CoA N-acyltransferases (Nat)"/>
    <property type="match status" value="1"/>
</dbReference>
<feature type="transmembrane region" description="Helical" evidence="14">
    <location>
        <begin position="79"/>
        <end position="98"/>
    </location>
</feature>
<comment type="similarity">
    <text evidence="2">Belongs to the LPG synthase family.</text>
</comment>
<evidence type="ECO:0000313" key="17">
    <source>
        <dbReference type="Proteomes" id="UP000030661"/>
    </source>
</evidence>
<dbReference type="Proteomes" id="UP000030661">
    <property type="component" value="Unassembled WGS sequence"/>
</dbReference>
<evidence type="ECO:0000256" key="1">
    <source>
        <dbReference type="ARBA" id="ARBA00004651"/>
    </source>
</evidence>
<keyword evidence="7 14" id="KW-0812">Transmembrane</keyword>
<evidence type="ECO:0000256" key="10">
    <source>
        <dbReference type="ARBA" id="ARBA00023136"/>
    </source>
</evidence>
<dbReference type="HOGENOM" id="CLU_008255_7_0_0"/>
<keyword evidence="17" id="KW-1185">Reference proteome</keyword>
<evidence type="ECO:0000256" key="13">
    <source>
        <dbReference type="ARBA" id="ARBA00047540"/>
    </source>
</evidence>
<protein>
    <recommendedName>
        <fullName evidence="4">Phosphatidylglycerol lysyltransferase</fullName>
        <ecNumber evidence="3">2.3.2.3</ecNumber>
    </recommendedName>
    <alternativeName>
        <fullName evidence="12">Lysylphosphatidylglycerol synthase</fullName>
    </alternativeName>
</protein>
<feature type="transmembrane region" description="Helical" evidence="14">
    <location>
        <begin position="271"/>
        <end position="295"/>
    </location>
</feature>
<proteinExistence type="inferred from homology"/>
<comment type="subcellular location">
    <subcellularLocation>
        <location evidence="1">Cell membrane</location>
        <topology evidence="1">Multi-pass membrane protein</topology>
    </subcellularLocation>
</comment>
<reference evidence="16" key="1">
    <citation type="journal article" date="2015" name="PeerJ">
        <title>First genomic representation of candidate bacterial phylum KSB3 points to enhanced environmental sensing as a trigger of wastewater bulking.</title>
        <authorList>
            <person name="Sekiguchi Y."/>
            <person name="Ohashi A."/>
            <person name="Parks D.H."/>
            <person name="Yamauchi T."/>
            <person name="Tyson G.W."/>
            <person name="Hugenholtz P."/>
        </authorList>
    </citation>
    <scope>NUCLEOTIDE SEQUENCE [LARGE SCALE GENOMIC DNA]</scope>
</reference>
<feature type="domain" description="Phosphatidylglycerol lysyltransferase C-terminal" evidence="15">
    <location>
        <begin position="532"/>
        <end position="818"/>
    </location>
</feature>
<keyword evidence="6" id="KW-0808">Transferase</keyword>
<dbReference type="InterPro" id="IPR024320">
    <property type="entry name" value="LPG_synthase_C"/>
</dbReference>
<dbReference type="NCBIfam" id="NF033480">
    <property type="entry name" value="bifunc_MprF"/>
    <property type="match status" value="1"/>
</dbReference>
<accession>A0A081C8L7</accession>
<evidence type="ECO:0000256" key="2">
    <source>
        <dbReference type="ARBA" id="ARBA00008627"/>
    </source>
</evidence>
<evidence type="ECO:0000256" key="9">
    <source>
        <dbReference type="ARBA" id="ARBA00023098"/>
    </source>
</evidence>
<dbReference type="GO" id="GO:0047637">
    <property type="term" value="F:phosphatidylglycerol alanyltransferase activity"/>
    <property type="evidence" value="ECO:0007669"/>
    <property type="project" value="TreeGrafter"/>
</dbReference>
<evidence type="ECO:0000256" key="4">
    <source>
        <dbReference type="ARBA" id="ARBA00021546"/>
    </source>
</evidence>
<evidence type="ECO:0000256" key="7">
    <source>
        <dbReference type="ARBA" id="ARBA00022692"/>
    </source>
</evidence>
<dbReference type="EMBL" id="DF820475">
    <property type="protein sequence ID" value="GAK60922.1"/>
    <property type="molecule type" value="Genomic_DNA"/>
</dbReference>
<dbReference type="eggNOG" id="COG0392">
    <property type="taxonomic scope" value="Bacteria"/>
</dbReference>
<dbReference type="InterPro" id="IPR022791">
    <property type="entry name" value="L-PG_synthase/AglD"/>
</dbReference>
<dbReference type="STRING" id="1499967.U27_00820"/>
<dbReference type="Pfam" id="PF09924">
    <property type="entry name" value="LPG_synthase_C"/>
    <property type="match status" value="1"/>
</dbReference>
<feature type="transmembrane region" description="Helical" evidence="14">
    <location>
        <begin position="43"/>
        <end position="67"/>
    </location>
</feature>
<feature type="transmembrane region" description="Helical" evidence="14">
    <location>
        <begin position="316"/>
        <end position="338"/>
    </location>
</feature>
<comment type="catalytic activity">
    <reaction evidence="13">
        <text>L-lysyl-tRNA(Lys) + a 1,2-diacyl-sn-glycero-3-phospho-(1'-sn-glycerol) = a 1,2-diacyl-sn-glycero-3-phospho-1'-(3'-O-L-lysyl)-sn-glycerol + tRNA(Lys)</text>
        <dbReference type="Rhea" id="RHEA:10668"/>
        <dbReference type="Rhea" id="RHEA-COMP:9696"/>
        <dbReference type="Rhea" id="RHEA-COMP:9697"/>
        <dbReference type="ChEBI" id="CHEBI:64716"/>
        <dbReference type="ChEBI" id="CHEBI:75792"/>
        <dbReference type="ChEBI" id="CHEBI:78442"/>
        <dbReference type="ChEBI" id="CHEBI:78529"/>
        <dbReference type="EC" id="2.3.2.3"/>
    </reaction>
</comment>
<evidence type="ECO:0000256" key="12">
    <source>
        <dbReference type="ARBA" id="ARBA00031899"/>
    </source>
</evidence>
<evidence type="ECO:0000256" key="8">
    <source>
        <dbReference type="ARBA" id="ARBA00022989"/>
    </source>
</evidence>
<evidence type="ECO:0000313" key="16">
    <source>
        <dbReference type="EMBL" id="GAK60922.1"/>
    </source>
</evidence>
<dbReference type="GO" id="GO:0005886">
    <property type="term" value="C:plasma membrane"/>
    <property type="evidence" value="ECO:0007669"/>
    <property type="project" value="UniProtKB-SubCell"/>
</dbReference>
<dbReference type="eggNOG" id="COG2898">
    <property type="taxonomic scope" value="Bacteria"/>
</dbReference>
<keyword evidence="8 14" id="KW-1133">Transmembrane helix</keyword>
<evidence type="ECO:0000259" key="15">
    <source>
        <dbReference type="Pfam" id="PF09924"/>
    </source>
</evidence>
<dbReference type="Gene3D" id="3.40.630.30">
    <property type="match status" value="1"/>
</dbReference>
<evidence type="ECO:0000256" key="5">
    <source>
        <dbReference type="ARBA" id="ARBA00022475"/>
    </source>
</evidence>
<feature type="transmembrane region" description="Helical" evidence="14">
    <location>
        <begin position="415"/>
        <end position="432"/>
    </location>
</feature>